<dbReference type="InterPro" id="IPR016181">
    <property type="entry name" value="Acyl_CoA_acyltransferase"/>
</dbReference>
<evidence type="ECO:0000259" key="3">
    <source>
        <dbReference type="PROSITE" id="PS51186"/>
    </source>
</evidence>
<dbReference type="Proteomes" id="UP000293854">
    <property type="component" value="Unassembled WGS sequence"/>
</dbReference>
<evidence type="ECO:0000313" key="6">
    <source>
        <dbReference type="Proteomes" id="UP000293854"/>
    </source>
</evidence>
<dbReference type="InterPro" id="IPR051556">
    <property type="entry name" value="N-term/lysine_N-AcTrnsfr"/>
</dbReference>
<sequence>MKIVKVTTDDIKELQTISFRTFDDTFREMNHPDNLKDYLNKAFTYDKLQRELEHPNSYFYFLYDNDKVVGYLKLNVGSAQTEDIASDSLEIERLYILKNYQNYGYGKKLMNFAINFAVDENKKSVWLGVWEKNKKAIEFYKHSGFKKVTEHKFQMGDETQTDIIMAHSLK</sequence>
<dbReference type="Gene3D" id="3.40.630.30">
    <property type="match status" value="1"/>
</dbReference>
<dbReference type="EMBL" id="RQTE01000027">
    <property type="protein sequence ID" value="RZI04346.1"/>
    <property type="molecule type" value="Genomic_DNA"/>
</dbReference>
<dbReference type="GeneID" id="93726125"/>
<evidence type="ECO:0000256" key="1">
    <source>
        <dbReference type="ARBA" id="ARBA00022679"/>
    </source>
</evidence>
<protein>
    <submittedName>
        <fullName evidence="5">GNAT family N-acetyltransferase</fullName>
    </submittedName>
</protein>
<dbReference type="InterPro" id="IPR000182">
    <property type="entry name" value="GNAT_dom"/>
</dbReference>
<dbReference type="AlphaFoldDB" id="A0A143PDQ9"/>
<name>A0A143PDQ9_9STAP</name>
<organism evidence="5 6">
    <name type="scientific">Staphylococcus condimenti</name>
    <dbReference type="NCBI Taxonomy" id="70255"/>
    <lineage>
        <taxon>Bacteria</taxon>
        <taxon>Bacillati</taxon>
        <taxon>Bacillota</taxon>
        <taxon>Bacilli</taxon>
        <taxon>Bacillales</taxon>
        <taxon>Staphylococcaceae</taxon>
        <taxon>Staphylococcus</taxon>
    </lineage>
</organism>
<evidence type="ECO:0000313" key="7">
    <source>
        <dbReference type="Proteomes" id="UP000595942"/>
    </source>
</evidence>
<dbReference type="GO" id="GO:0016747">
    <property type="term" value="F:acyltransferase activity, transferring groups other than amino-acyl groups"/>
    <property type="evidence" value="ECO:0007669"/>
    <property type="project" value="InterPro"/>
</dbReference>
<dbReference type="Proteomes" id="UP000595942">
    <property type="component" value="Chromosome"/>
</dbReference>
<keyword evidence="2" id="KW-0012">Acyltransferase</keyword>
<reference evidence="5 6" key="1">
    <citation type="submission" date="2018-11" db="EMBL/GenBank/DDBJ databases">
        <title>Genomic profiling of Staphylococcus species from a Poultry farm system in KwaZulu-Natal, South Africa.</title>
        <authorList>
            <person name="Amoako D.G."/>
            <person name="Somboro A.M."/>
            <person name="Abia A.L.K."/>
            <person name="Bester L.A."/>
            <person name="Essack S.Y."/>
        </authorList>
    </citation>
    <scope>NUCLEOTIDE SEQUENCE [LARGE SCALE GENOMIC DNA]</scope>
    <source>
        <strain evidence="5 6">SA11</strain>
    </source>
</reference>
<reference evidence="4 7" key="2">
    <citation type="submission" date="2021-01" db="EMBL/GenBank/DDBJ databases">
        <title>FDA dAtabase for Regulatory Grade micrObial Sequences (FDA-ARGOS): Supporting development and validation of Infectious Disease Dx tests.</title>
        <authorList>
            <person name="Sproer C."/>
            <person name="Gronow S."/>
            <person name="Severitt S."/>
            <person name="Schroder I."/>
            <person name="Tallon L."/>
            <person name="Sadzewicz L."/>
            <person name="Zhao X."/>
            <person name="Boylan J."/>
            <person name="Ott S."/>
            <person name="Bowen H."/>
            <person name="Vavikolanu K."/>
            <person name="Mehta A."/>
            <person name="Aluvathingal J."/>
            <person name="Nadendla S."/>
            <person name="Lowell S."/>
            <person name="Myers T."/>
            <person name="Yan Y."/>
            <person name="Sichtig H."/>
        </authorList>
    </citation>
    <scope>NUCLEOTIDE SEQUENCE [LARGE SCALE GENOMIC DNA]</scope>
    <source>
        <strain evidence="4 7">FDAARGOS_1148</strain>
    </source>
</reference>
<keyword evidence="7" id="KW-1185">Reference proteome</keyword>
<proteinExistence type="predicted"/>
<evidence type="ECO:0000313" key="4">
    <source>
        <dbReference type="EMBL" id="QQS83877.1"/>
    </source>
</evidence>
<dbReference type="EMBL" id="CP068073">
    <property type="protein sequence ID" value="QQS83877.1"/>
    <property type="molecule type" value="Genomic_DNA"/>
</dbReference>
<dbReference type="OrthoDB" id="7205533at2"/>
<gene>
    <name evidence="5" type="ORF">EIG99_01330</name>
    <name evidence="4" type="ORF">I6J05_06250</name>
</gene>
<dbReference type="SUPFAM" id="SSF55729">
    <property type="entry name" value="Acyl-CoA N-acyltransferases (Nat)"/>
    <property type="match status" value="1"/>
</dbReference>
<dbReference type="Pfam" id="PF00583">
    <property type="entry name" value="Acetyltransf_1"/>
    <property type="match status" value="1"/>
</dbReference>
<dbReference type="KEGG" id="scv:A4G25_12215"/>
<dbReference type="PROSITE" id="PS51186">
    <property type="entry name" value="GNAT"/>
    <property type="match status" value="1"/>
</dbReference>
<dbReference type="RefSeq" id="WP_047132365.1">
    <property type="nucleotide sequence ID" value="NZ_CP015114.1"/>
</dbReference>
<evidence type="ECO:0000256" key="2">
    <source>
        <dbReference type="ARBA" id="ARBA00023315"/>
    </source>
</evidence>
<dbReference type="PANTHER" id="PTHR42919">
    <property type="entry name" value="N-ALPHA-ACETYLTRANSFERASE"/>
    <property type="match status" value="1"/>
</dbReference>
<keyword evidence="1 5" id="KW-0808">Transferase</keyword>
<evidence type="ECO:0000313" key="5">
    <source>
        <dbReference type="EMBL" id="RZI04346.1"/>
    </source>
</evidence>
<dbReference type="PANTHER" id="PTHR42919:SF8">
    <property type="entry name" value="N-ALPHA-ACETYLTRANSFERASE 50"/>
    <property type="match status" value="1"/>
</dbReference>
<accession>A0A143PDQ9</accession>
<dbReference type="CDD" id="cd04301">
    <property type="entry name" value="NAT_SF"/>
    <property type="match status" value="1"/>
</dbReference>
<feature type="domain" description="N-acetyltransferase" evidence="3">
    <location>
        <begin position="1"/>
        <end position="170"/>
    </location>
</feature>